<reference evidence="2" key="1">
    <citation type="submission" date="2021-01" db="EMBL/GenBank/DDBJ databases">
        <authorList>
            <person name="Corre E."/>
            <person name="Pelletier E."/>
            <person name="Niang G."/>
            <person name="Scheremetjew M."/>
            <person name="Finn R."/>
            <person name="Kale V."/>
            <person name="Holt S."/>
            <person name="Cochrane G."/>
            <person name="Meng A."/>
            <person name="Brown T."/>
            <person name="Cohen L."/>
        </authorList>
    </citation>
    <scope>NUCLEOTIDE SEQUENCE</scope>
    <source>
        <strain evidence="2">UTEX LB 985</strain>
    </source>
</reference>
<organism evidence="2">
    <name type="scientific">Haptolina brevifila</name>
    <dbReference type="NCBI Taxonomy" id="156173"/>
    <lineage>
        <taxon>Eukaryota</taxon>
        <taxon>Haptista</taxon>
        <taxon>Haptophyta</taxon>
        <taxon>Prymnesiophyceae</taxon>
        <taxon>Prymnesiales</taxon>
        <taxon>Prymnesiaceae</taxon>
        <taxon>Haptolina</taxon>
    </lineage>
</organism>
<evidence type="ECO:0000313" key="2">
    <source>
        <dbReference type="EMBL" id="CAD9427263.1"/>
    </source>
</evidence>
<proteinExistence type="predicted"/>
<feature type="region of interest" description="Disordered" evidence="1">
    <location>
        <begin position="118"/>
        <end position="150"/>
    </location>
</feature>
<name>A0A7S2CJG2_9EUKA</name>
<evidence type="ECO:0000256" key="1">
    <source>
        <dbReference type="SAM" id="MobiDB-lite"/>
    </source>
</evidence>
<protein>
    <submittedName>
        <fullName evidence="2">Uncharacterized protein</fullName>
    </submittedName>
</protein>
<feature type="compositionally biased region" description="Polar residues" evidence="1">
    <location>
        <begin position="140"/>
        <end position="150"/>
    </location>
</feature>
<dbReference type="EMBL" id="HBGU01017170">
    <property type="protein sequence ID" value="CAD9427263.1"/>
    <property type="molecule type" value="Transcribed_RNA"/>
</dbReference>
<sequence>MVESDKDSKQAYQQLLTTQSITCWHCAEVRHPIHFFEQRVRCQHCGAERFVTTNKLACCRGGQLLLDSRLPDALVDMMTGNRTGVAPISAQACAQGISKCSRALNGLKAVTIEQMDCKDHTDSTHKDDGKRANSPRAQDKPSSSSTPEPN</sequence>
<accession>A0A7S2CJG2</accession>
<dbReference type="AlphaFoldDB" id="A0A7S2CJG2"/>
<feature type="compositionally biased region" description="Basic and acidic residues" evidence="1">
    <location>
        <begin position="118"/>
        <end position="131"/>
    </location>
</feature>
<gene>
    <name evidence="2" type="ORF">CBRE1094_LOCUS9304</name>
</gene>